<protein>
    <submittedName>
        <fullName evidence="6">LysM peptidoglycan-binding domain-containing protein</fullName>
    </submittedName>
</protein>
<keyword evidence="3" id="KW-0378">Hydrolase</keyword>
<reference evidence="6" key="1">
    <citation type="journal article" date="2020" name="Appl. Environ. Microbiol.">
        <title>Medium-Chain Fatty Acid Synthesis by 'Candidatus Weimeria bifida' gen. nov., sp. nov., and 'Candidatus Pseudoramibacter fermentans' sp. nov.</title>
        <authorList>
            <person name="Scarborough M.J."/>
            <person name="Myers K.S."/>
            <person name="Donohue T.J."/>
            <person name="Noguera D.R."/>
        </authorList>
    </citation>
    <scope>NUCLEOTIDE SEQUENCE</scope>
    <source>
        <strain evidence="6">LCO1.1</strain>
    </source>
</reference>
<evidence type="ECO:0000256" key="4">
    <source>
        <dbReference type="ARBA" id="ARBA00023295"/>
    </source>
</evidence>
<dbReference type="InterPro" id="IPR018077">
    <property type="entry name" value="Glyco_hydro_fam25_subgr"/>
</dbReference>
<dbReference type="SMART" id="SM00641">
    <property type="entry name" value="Glyco_25"/>
    <property type="match status" value="1"/>
</dbReference>
<dbReference type="SUPFAM" id="SSF54106">
    <property type="entry name" value="LysM domain"/>
    <property type="match status" value="1"/>
</dbReference>
<dbReference type="AlphaFoldDB" id="A0A6N7IYT2"/>
<dbReference type="GO" id="GO:0009253">
    <property type="term" value="P:peptidoglycan catabolic process"/>
    <property type="evidence" value="ECO:0007669"/>
    <property type="project" value="InterPro"/>
</dbReference>
<evidence type="ECO:0000256" key="2">
    <source>
        <dbReference type="ARBA" id="ARBA00022729"/>
    </source>
</evidence>
<evidence type="ECO:0000256" key="3">
    <source>
        <dbReference type="ARBA" id="ARBA00022801"/>
    </source>
</evidence>
<evidence type="ECO:0000256" key="1">
    <source>
        <dbReference type="ARBA" id="ARBA00010646"/>
    </source>
</evidence>
<dbReference type="GO" id="GO:0016998">
    <property type="term" value="P:cell wall macromolecule catabolic process"/>
    <property type="evidence" value="ECO:0007669"/>
    <property type="project" value="InterPro"/>
</dbReference>
<dbReference type="Pfam" id="PF01183">
    <property type="entry name" value="Glyco_hydro_25"/>
    <property type="match status" value="1"/>
</dbReference>
<dbReference type="InterPro" id="IPR017853">
    <property type="entry name" value="GH"/>
</dbReference>
<dbReference type="Gene3D" id="3.10.350.10">
    <property type="entry name" value="LysM domain"/>
    <property type="match status" value="1"/>
</dbReference>
<evidence type="ECO:0000259" key="5">
    <source>
        <dbReference type="PROSITE" id="PS51782"/>
    </source>
</evidence>
<dbReference type="Pfam" id="PF01476">
    <property type="entry name" value="LysM"/>
    <property type="match status" value="1"/>
</dbReference>
<organism evidence="6 7">
    <name type="scientific">Candidatus Weimeria bifida</name>
    <dbReference type="NCBI Taxonomy" id="2599074"/>
    <lineage>
        <taxon>Bacteria</taxon>
        <taxon>Bacillati</taxon>
        <taxon>Bacillota</taxon>
        <taxon>Clostridia</taxon>
        <taxon>Lachnospirales</taxon>
        <taxon>Lachnospiraceae</taxon>
        <taxon>Candidatus Weimeria</taxon>
    </lineage>
</organism>
<dbReference type="InterPro" id="IPR018392">
    <property type="entry name" value="LysM"/>
</dbReference>
<dbReference type="GO" id="GO:0016052">
    <property type="term" value="P:carbohydrate catabolic process"/>
    <property type="evidence" value="ECO:0007669"/>
    <property type="project" value="TreeGrafter"/>
</dbReference>
<dbReference type="InterPro" id="IPR036779">
    <property type="entry name" value="LysM_dom_sf"/>
</dbReference>
<dbReference type="SMART" id="SM01095">
    <property type="entry name" value="Cpl-7"/>
    <property type="match status" value="1"/>
</dbReference>
<dbReference type="InterPro" id="IPR038765">
    <property type="entry name" value="Papain-like_cys_pep_sf"/>
</dbReference>
<dbReference type="SUPFAM" id="SSF51445">
    <property type="entry name" value="(Trans)glycosidases"/>
    <property type="match status" value="1"/>
</dbReference>
<dbReference type="Pfam" id="PF08230">
    <property type="entry name" value="CW_7"/>
    <property type="match status" value="1"/>
</dbReference>
<dbReference type="SUPFAM" id="SSF54001">
    <property type="entry name" value="Cysteine proteinases"/>
    <property type="match status" value="1"/>
</dbReference>
<dbReference type="PROSITE" id="PS51904">
    <property type="entry name" value="GLYCOSYL_HYDROL_F25_2"/>
    <property type="match status" value="1"/>
</dbReference>
<dbReference type="Proteomes" id="UP000460257">
    <property type="component" value="Unassembled WGS sequence"/>
</dbReference>
<dbReference type="InterPro" id="IPR007921">
    <property type="entry name" value="CHAP_dom"/>
</dbReference>
<accession>A0A6N7IYT2</accession>
<dbReference type="PANTHER" id="PTHR34135">
    <property type="entry name" value="LYSOZYME"/>
    <property type="match status" value="1"/>
</dbReference>
<gene>
    <name evidence="6" type="ORF">FRC54_00670</name>
</gene>
<dbReference type="CDD" id="cd00118">
    <property type="entry name" value="LysM"/>
    <property type="match status" value="1"/>
</dbReference>
<sequence>MARTKGIDVSHWQGTIDWNKVKAAGIQFAIIKAGGSDAGTYTDSKWEANYKGAKAAGIPIGAYYFVGKDCVTAAAGKADAERFIQILKGKQLEYPVYMDNEAQPASAKAGITEATIAFCETMEAAGYFVGIYGSAVSGFKERMDDSKLTDYAHWVAQYASKCSYKGNYGIWQYSSKGKVDGISGNVDLDYGYIDYPSIIKAGGFNGYTKENKPAPVVSSQRDSILAQARAWLGKKESDGSHREIIDVYNSHKPLARGYKVKYTDAWCATFVSAVSIKCGLTGIIPTECGCGQMIELFKKLGAWNENDAYIPKPGDIIFYDWQDSGSGDNTGWPDHVGIVEAVSRSAITVIEGNKSDAVSRRTLQVDGKYIRGYGVPKYAEGSGNSTPTPEPAPKKTVDELAKEVIDGLWGNGAERKNRLTAAGYDYATVQAKVNELLKKSASAAVWYTVKSGDTLSAIARKYGTSVAAIQKLNPTLIKNVNLIITGWKIRVK</sequence>
<dbReference type="InterPro" id="IPR013168">
    <property type="entry name" value="Cpl_7_lyso_C"/>
</dbReference>
<keyword evidence="2" id="KW-0732">Signal</keyword>
<feature type="domain" description="LysM" evidence="5">
    <location>
        <begin position="445"/>
        <end position="491"/>
    </location>
</feature>
<evidence type="ECO:0000313" key="7">
    <source>
        <dbReference type="Proteomes" id="UP000460257"/>
    </source>
</evidence>
<dbReference type="Gene3D" id="3.20.20.80">
    <property type="entry name" value="Glycosidases"/>
    <property type="match status" value="1"/>
</dbReference>
<comment type="similarity">
    <text evidence="1">Belongs to the glycosyl hydrolase 25 family.</text>
</comment>
<comment type="caution">
    <text evidence="6">The sequence shown here is derived from an EMBL/GenBank/DDBJ whole genome shotgun (WGS) entry which is preliminary data.</text>
</comment>
<keyword evidence="4" id="KW-0326">Glycosidase</keyword>
<dbReference type="CDD" id="cd06414">
    <property type="entry name" value="GH25_LytC-like"/>
    <property type="match status" value="1"/>
</dbReference>
<dbReference type="PROSITE" id="PS51782">
    <property type="entry name" value="LYSM"/>
    <property type="match status" value="1"/>
</dbReference>
<dbReference type="InterPro" id="IPR002053">
    <property type="entry name" value="Glyco_hydro_25"/>
</dbReference>
<dbReference type="Pfam" id="PF05257">
    <property type="entry name" value="CHAP"/>
    <property type="match status" value="1"/>
</dbReference>
<dbReference type="EMBL" id="VOGC01000002">
    <property type="protein sequence ID" value="MQN00507.1"/>
    <property type="molecule type" value="Genomic_DNA"/>
</dbReference>
<proteinExistence type="inferred from homology"/>
<evidence type="ECO:0000313" key="6">
    <source>
        <dbReference type="EMBL" id="MQN00507.1"/>
    </source>
</evidence>
<keyword evidence="7" id="KW-1185">Reference proteome</keyword>
<dbReference type="SMART" id="SM00257">
    <property type="entry name" value="LysM"/>
    <property type="match status" value="1"/>
</dbReference>
<dbReference type="PANTHER" id="PTHR34135:SF2">
    <property type="entry name" value="LYSOZYME"/>
    <property type="match status" value="1"/>
</dbReference>
<name>A0A6N7IYT2_9FIRM</name>
<dbReference type="GO" id="GO:0003796">
    <property type="term" value="F:lysozyme activity"/>
    <property type="evidence" value="ECO:0007669"/>
    <property type="project" value="InterPro"/>
</dbReference>